<evidence type="ECO:0000313" key="6">
    <source>
        <dbReference type="Proteomes" id="UP000467249"/>
    </source>
</evidence>
<dbReference type="InterPro" id="IPR000485">
    <property type="entry name" value="AsnC-type_HTH_dom"/>
</dbReference>
<dbReference type="InterPro" id="IPR019885">
    <property type="entry name" value="Tscrpt_reg_HTH_AsnC-type_CS"/>
</dbReference>
<dbReference type="InterPro" id="IPR019888">
    <property type="entry name" value="Tscrpt_reg_AsnC-like"/>
</dbReference>
<sequence>MVRQDLAGLTPSDGYTASPPAAIDDQDTALIEELIADGKLTNRELARRTGISESAVSIRLHKLIDSGVLAFSAIIDWELAGFEWLVICRIKTRIRTPREVADDISSFPQCEAVSVVLGSFEVLGYFLVADRAELRDLTERVAAVDGLADLDVDVATDTAVPTHGRQLFFGHSTSPIRMPAPRIGLDDLDFAIVQALADDGRQSSRMMARRFGVSEGTVRARVTRLTQSGLIRVLALVEPVALGRIRVIATVSIRVDRHCLYATFKELAQSPSVAFAATCLGSWDLNVAVTARTARELMSIVSAIQSMDGVLATDTSLIVEVVRISSSMRRLDSPQ</sequence>
<dbReference type="PANTHER" id="PTHR30154:SF34">
    <property type="entry name" value="TRANSCRIPTIONAL REGULATOR AZLB"/>
    <property type="match status" value="1"/>
</dbReference>
<keyword evidence="3" id="KW-0804">Transcription</keyword>
<dbReference type="InterPro" id="IPR019887">
    <property type="entry name" value="Tscrpt_reg_AsnC/Lrp_C"/>
</dbReference>
<protein>
    <recommendedName>
        <fullName evidence="4">HTH asnC-type domain-containing protein</fullName>
    </recommendedName>
</protein>
<reference evidence="5 6" key="1">
    <citation type="journal article" date="2019" name="Emerg. Microbes Infect.">
        <title>Comprehensive subspecies identification of 175 nontuberculous mycobacteria species based on 7547 genomic profiles.</title>
        <authorList>
            <person name="Matsumoto Y."/>
            <person name="Kinjo T."/>
            <person name="Motooka D."/>
            <person name="Nabeya D."/>
            <person name="Jung N."/>
            <person name="Uechi K."/>
            <person name="Horii T."/>
            <person name="Iida T."/>
            <person name="Fujita J."/>
            <person name="Nakamura S."/>
        </authorList>
    </citation>
    <scope>NUCLEOTIDE SEQUENCE [LARGE SCALE GENOMIC DNA]</scope>
    <source>
        <strain evidence="5 6">JCM 30275</strain>
    </source>
</reference>
<dbReference type="GO" id="GO:0005829">
    <property type="term" value="C:cytosol"/>
    <property type="evidence" value="ECO:0007669"/>
    <property type="project" value="TreeGrafter"/>
</dbReference>
<dbReference type="PRINTS" id="PR00033">
    <property type="entry name" value="HTHASNC"/>
</dbReference>
<name>A0A6N4WB62_9MYCO</name>
<dbReference type="Proteomes" id="UP000467249">
    <property type="component" value="Chromosome"/>
</dbReference>
<dbReference type="InterPro" id="IPR036388">
    <property type="entry name" value="WH-like_DNA-bd_sf"/>
</dbReference>
<gene>
    <name evidence="5" type="ORF">MANY_26310</name>
</gene>
<dbReference type="GO" id="GO:0043565">
    <property type="term" value="F:sequence-specific DNA binding"/>
    <property type="evidence" value="ECO:0007669"/>
    <property type="project" value="InterPro"/>
</dbReference>
<dbReference type="PROSITE" id="PS50956">
    <property type="entry name" value="HTH_ASNC_2"/>
    <property type="match status" value="2"/>
</dbReference>
<dbReference type="InterPro" id="IPR036390">
    <property type="entry name" value="WH_DNA-bd_sf"/>
</dbReference>
<dbReference type="SMART" id="SM00344">
    <property type="entry name" value="HTH_ASNC"/>
    <property type="match status" value="2"/>
</dbReference>
<dbReference type="SUPFAM" id="SSF46785">
    <property type="entry name" value="Winged helix' DNA-binding domain"/>
    <property type="match status" value="2"/>
</dbReference>
<feature type="domain" description="HTH asnC-type" evidence="4">
    <location>
        <begin position="23"/>
        <end position="83"/>
    </location>
</feature>
<keyword evidence="2" id="KW-0238">DNA-binding</keyword>
<dbReference type="KEGG" id="many:MANY_26310"/>
<evidence type="ECO:0000256" key="3">
    <source>
        <dbReference type="ARBA" id="ARBA00023163"/>
    </source>
</evidence>
<dbReference type="EMBL" id="AP022620">
    <property type="protein sequence ID" value="BBZ77294.1"/>
    <property type="molecule type" value="Genomic_DNA"/>
</dbReference>
<evidence type="ECO:0000256" key="1">
    <source>
        <dbReference type="ARBA" id="ARBA00023015"/>
    </source>
</evidence>
<dbReference type="Pfam" id="PF13412">
    <property type="entry name" value="HTH_24"/>
    <property type="match status" value="2"/>
</dbReference>
<proteinExistence type="predicted"/>
<accession>A0A6N4WB62</accession>
<keyword evidence="6" id="KW-1185">Reference proteome</keyword>
<dbReference type="Gene3D" id="1.10.10.10">
    <property type="entry name" value="Winged helix-like DNA-binding domain superfamily/Winged helix DNA-binding domain"/>
    <property type="match status" value="2"/>
</dbReference>
<dbReference type="PANTHER" id="PTHR30154">
    <property type="entry name" value="LEUCINE-RESPONSIVE REGULATORY PROTEIN"/>
    <property type="match status" value="1"/>
</dbReference>
<evidence type="ECO:0000256" key="2">
    <source>
        <dbReference type="ARBA" id="ARBA00023125"/>
    </source>
</evidence>
<dbReference type="SUPFAM" id="SSF54909">
    <property type="entry name" value="Dimeric alpha+beta barrel"/>
    <property type="match status" value="2"/>
</dbReference>
<evidence type="ECO:0000259" key="4">
    <source>
        <dbReference type="PROSITE" id="PS50956"/>
    </source>
</evidence>
<dbReference type="GO" id="GO:0043200">
    <property type="term" value="P:response to amino acid"/>
    <property type="evidence" value="ECO:0007669"/>
    <property type="project" value="TreeGrafter"/>
</dbReference>
<organism evidence="5 6">
    <name type="scientific">Mycolicibacterium anyangense</name>
    <dbReference type="NCBI Taxonomy" id="1431246"/>
    <lineage>
        <taxon>Bacteria</taxon>
        <taxon>Bacillati</taxon>
        <taxon>Actinomycetota</taxon>
        <taxon>Actinomycetes</taxon>
        <taxon>Mycobacteriales</taxon>
        <taxon>Mycobacteriaceae</taxon>
        <taxon>Mycolicibacterium</taxon>
    </lineage>
</organism>
<dbReference type="Pfam" id="PF01037">
    <property type="entry name" value="AsnC_trans_reg"/>
    <property type="match status" value="1"/>
</dbReference>
<dbReference type="AlphaFoldDB" id="A0A6N4WB62"/>
<dbReference type="Gene3D" id="3.30.70.920">
    <property type="match status" value="2"/>
</dbReference>
<dbReference type="InterPro" id="IPR011008">
    <property type="entry name" value="Dimeric_a/b-barrel"/>
</dbReference>
<dbReference type="PROSITE" id="PS00519">
    <property type="entry name" value="HTH_ASNC_1"/>
    <property type="match status" value="1"/>
</dbReference>
<feature type="domain" description="HTH asnC-type" evidence="4">
    <location>
        <begin position="185"/>
        <end position="245"/>
    </location>
</feature>
<evidence type="ECO:0000313" key="5">
    <source>
        <dbReference type="EMBL" id="BBZ77294.1"/>
    </source>
</evidence>
<keyword evidence="1" id="KW-0805">Transcription regulation</keyword>